<keyword evidence="13 19" id="KW-0829">Tyrosine-protein kinase</keyword>
<reference evidence="25 26" key="1">
    <citation type="submission" date="2019-04" db="EMBL/GenBank/DDBJ databases">
        <title>Annotation for the trematode Fasciola gigantica.</title>
        <authorList>
            <person name="Choi Y.-J."/>
        </authorList>
    </citation>
    <scope>NUCLEOTIDE SEQUENCE [LARGE SCALE GENOMIC DNA]</scope>
    <source>
        <strain evidence="25">Uganda_cow_1</strain>
    </source>
</reference>
<dbReference type="InterPro" id="IPR036028">
    <property type="entry name" value="SH3-like_dom_sf"/>
</dbReference>
<keyword evidence="9" id="KW-0862">Zinc</keyword>
<protein>
    <recommendedName>
        <fullName evidence="19">Tyrosine-protein kinase</fullName>
        <ecNumber evidence="19">2.7.10.2</ecNumber>
    </recommendedName>
</protein>
<proteinExistence type="inferred from homology"/>
<dbReference type="AlphaFoldDB" id="A0A504YRP0"/>
<keyword evidence="5" id="KW-0479">Metal-binding</keyword>
<dbReference type="InterPro" id="IPR020635">
    <property type="entry name" value="Tyr_kinase_cat_dom"/>
</dbReference>
<dbReference type="InterPro" id="IPR001849">
    <property type="entry name" value="PH_domain"/>
</dbReference>
<feature type="domain" description="SH3" evidence="22">
    <location>
        <begin position="373"/>
        <end position="433"/>
    </location>
</feature>
<comment type="catalytic activity">
    <reaction evidence="14 19">
        <text>L-tyrosyl-[protein] + ATP = O-phospho-L-tyrosyl-[protein] + ADP + H(+)</text>
        <dbReference type="Rhea" id="RHEA:10596"/>
        <dbReference type="Rhea" id="RHEA-COMP:10136"/>
        <dbReference type="Rhea" id="RHEA-COMP:20101"/>
        <dbReference type="ChEBI" id="CHEBI:15378"/>
        <dbReference type="ChEBI" id="CHEBI:30616"/>
        <dbReference type="ChEBI" id="CHEBI:46858"/>
        <dbReference type="ChEBI" id="CHEBI:61978"/>
        <dbReference type="ChEBI" id="CHEBI:456216"/>
        <dbReference type="EC" id="2.7.10.2"/>
    </reaction>
</comment>
<evidence type="ECO:0000256" key="16">
    <source>
        <dbReference type="PROSITE-ProRule" id="PRU00192"/>
    </source>
</evidence>
<dbReference type="SUPFAM" id="SSF56112">
    <property type="entry name" value="Protein kinase-like (PK-like)"/>
    <property type="match status" value="1"/>
</dbReference>
<dbReference type="InterPro" id="IPR011009">
    <property type="entry name" value="Kinase-like_dom_sf"/>
</dbReference>
<keyword evidence="3 16" id="KW-0728">SH3 domain</keyword>
<keyword evidence="4 19" id="KW-0808">Transferase</keyword>
<dbReference type="InterPro" id="IPR001452">
    <property type="entry name" value="SH3_domain"/>
</dbReference>
<dbReference type="GO" id="GO:0050793">
    <property type="term" value="P:regulation of developmental process"/>
    <property type="evidence" value="ECO:0007669"/>
    <property type="project" value="UniProtKB-ARBA"/>
</dbReference>
<feature type="compositionally biased region" description="Polar residues" evidence="20">
    <location>
        <begin position="327"/>
        <end position="337"/>
    </location>
</feature>
<dbReference type="PROSITE" id="PS00107">
    <property type="entry name" value="PROTEIN_KINASE_ATP"/>
    <property type="match status" value="1"/>
</dbReference>
<evidence type="ECO:0000256" key="13">
    <source>
        <dbReference type="ARBA" id="ARBA00023137"/>
    </source>
</evidence>
<evidence type="ECO:0000256" key="8">
    <source>
        <dbReference type="ARBA" id="ARBA00022777"/>
    </source>
</evidence>
<feature type="compositionally biased region" description="Low complexity" evidence="20">
    <location>
        <begin position="312"/>
        <end position="326"/>
    </location>
</feature>
<dbReference type="GO" id="GO:0048468">
    <property type="term" value="P:cell development"/>
    <property type="evidence" value="ECO:0007669"/>
    <property type="project" value="UniProtKB-ARBA"/>
</dbReference>
<feature type="domain" description="SH2" evidence="21">
    <location>
        <begin position="439"/>
        <end position="577"/>
    </location>
</feature>
<dbReference type="FunFam" id="3.30.200.20:FF:000180">
    <property type="entry name" value="serine/threonine-protein kinase STY46-like"/>
    <property type="match status" value="1"/>
</dbReference>
<evidence type="ECO:0000256" key="1">
    <source>
        <dbReference type="ARBA" id="ARBA00001947"/>
    </source>
</evidence>
<dbReference type="STRING" id="46835.A0A504YRP0"/>
<dbReference type="Pfam" id="PF07714">
    <property type="entry name" value="PK_Tyr_Ser-Thr"/>
    <property type="match status" value="1"/>
</dbReference>
<dbReference type="Pfam" id="PF00018">
    <property type="entry name" value="SH3_1"/>
    <property type="match status" value="1"/>
</dbReference>
<dbReference type="GO" id="GO:0012505">
    <property type="term" value="C:endomembrane system"/>
    <property type="evidence" value="ECO:0007669"/>
    <property type="project" value="UniProtKB-SubCell"/>
</dbReference>
<dbReference type="PROSITE" id="PS50002">
    <property type="entry name" value="SH3"/>
    <property type="match status" value="1"/>
</dbReference>
<evidence type="ECO:0000313" key="25">
    <source>
        <dbReference type="EMBL" id="TPP64044.1"/>
    </source>
</evidence>
<dbReference type="InterPro" id="IPR000719">
    <property type="entry name" value="Prot_kinase_dom"/>
</dbReference>
<evidence type="ECO:0000256" key="2">
    <source>
        <dbReference type="ARBA" id="ARBA00004308"/>
    </source>
</evidence>
<comment type="subcellular location">
    <subcellularLocation>
        <location evidence="2">Endomembrane system</location>
    </subcellularLocation>
</comment>
<dbReference type="SUPFAM" id="SSF50729">
    <property type="entry name" value="PH domain-like"/>
    <property type="match status" value="1"/>
</dbReference>
<dbReference type="SMART" id="SM00326">
    <property type="entry name" value="SH3"/>
    <property type="match status" value="1"/>
</dbReference>
<dbReference type="SMART" id="SM00219">
    <property type="entry name" value="TyrKc"/>
    <property type="match status" value="1"/>
</dbReference>
<dbReference type="Gene3D" id="3.30.505.10">
    <property type="entry name" value="SH2 domain"/>
    <property type="match status" value="1"/>
</dbReference>
<organism evidence="25 26">
    <name type="scientific">Fasciola gigantica</name>
    <name type="common">Giant liver fluke</name>
    <dbReference type="NCBI Taxonomy" id="46835"/>
    <lineage>
        <taxon>Eukaryota</taxon>
        <taxon>Metazoa</taxon>
        <taxon>Spiralia</taxon>
        <taxon>Lophotrochozoa</taxon>
        <taxon>Platyhelminthes</taxon>
        <taxon>Trematoda</taxon>
        <taxon>Digenea</taxon>
        <taxon>Plagiorchiida</taxon>
        <taxon>Echinostomata</taxon>
        <taxon>Echinostomatoidea</taxon>
        <taxon>Fasciolidae</taxon>
        <taxon>Fasciola</taxon>
    </lineage>
</organism>
<dbReference type="InterPro" id="IPR011993">
    <property type="entry name" value="PH-like_dom_sf"/>
</dbReference>
<dbReference type="PANTHER" id="PTHR24418">
    <property type="entry name" value="TYROSINE-PROTEIN KINASE"/>
    <property type="match status" value="1"/>
</dbReference>
<keyword evidence="12" id="KW-0472">Membrane</keyword>
<dbReference type="Proteomes" id="UP000316759">
    <property type="component" value="Unassembled WGS sequence"/>
</dbReference>
<dbReference type="Gene3D" id="2.30.30.40">
    <property type="entry name" value="SH3 Domains"/>
    <property type="match status" value="1"/>
</dbReference>
<dbReference type="InterPro" id="IPR036860">
    <property type="entry name" value="SH2_dom_sf"/>
</dbReference>
<dbReference type="PROSITE" id="PS50011">
    <property type="entry name" value="PROTEIN_KINASE_DOM"/>
    <property type="match status" value="1"/>
</dbReference>
<evidence type="ECO:0000256" key="11">
    <source>
        <dbReference type="ARBA" id="ARBA00022999"/>
    </source>
</evidence>
<evidence type="ECO:0000256" key="5">
    <source>
        <dbReference type="ARBA" id="ARBA00022723"/>
    </source>
</evidence>
<evidence type="ECO:0000256" key="18">
    <source>
        <dbReference type="PROSITE-ProRule" id="PRU10141"/>
    </source>
</evidence>
<dbReference type="SMART" id="SM00252">
    <property type="entry name" value="SH2"/>
    <property type="match status" value="1"/>
</dbReference>
<feature type="domain" description="PH" evidence="23">
    <location>
        <begin position="6"/>
        <end position="118"/>
    </location>
</feature>
<comment type="similarity">
    <text evidence="19">Belongs to the protein kinase superfamily. Tyr protein kinase family.</text>
</comment>
<comment type="caution">
    <text evidence="25">The sequence shown here is derived from an EMBL/GenBank/DDBJ whole genome shotgun (WGS) entry which is preliminary data.</text>
</comment>
<evidence type="ECO:0000256" key="6">
    <source>
        <dbReference type="ARBA" id="ARBA00022741"/>
    </source>
</evidence>
<dbReference type="SUPFAM" id="SSF55550">
    <property type="entry name" value="SH2 domain"/>
    <property type="match status" value="2"/>
</dbReference>
<evidence type="ECO:0000313" key="26">
    <source>
        <dbReference type="Proteomes" id="UP000316759"/>
    </source>
</evidence>
<keyword evidence="26" id="KW-1185">Reference proteome</keyword>
<evidence type="ECO:0000256" key="12">
    <source>
        <dbReference type="ARBA" id="ARBA00023136"/>
    </source>
</evidence>
<dbReference type="Pfam" id="PF00017">
    <property type="entry name" value="SH2"/>
    <property type="match status" value="1"/>
</dbReference>
<evidence type="ECO:0000259" key="23">
    <source>
        <dbReference type="PROSITE" id="PS50003"/>
    </source>
</evidence>
<dbReference type="GO" id="GO:0008270">
    <property type="term" value="F:zinc ion binding"/>
    <property type="evidence" value="ECO:0007669"/>
    <property type="project" value="UniProtKB-KW"/>
</dbReference>
<dbReference type="SUPFAM" id="SSF50044">
    <property type="entry name" value="SH3-domain"/>
    <property type="match status" value="1"/>
</dbReference>
<evidence type="ECO:0000256" key="19">
    <source>
        <dbReference type="RuleBase" id="RU362096"/>
    </source>
</evidence>
<dbReference type="InterPro" id="IPR008266">
    <property type="entry name" value="Tyr_kinase_AS"/>
</dbReference>
<evidence type="ECO:0000256" key="14">
    <source>
        <dbReference type="ARBA" id="ARBA00051245"/>
    </source>
</evidence>
<gene>
    <name evidence="25" type="ORF">FGIG_02853</name>
</gene>
<dbReference type="SMART" id="SM00233">
    <property type="entry name" value="PH"/>
    <property type="match status" value="1"/>
</dbReference>
<dbReference type="PROSITE" id="PS51113">
    <property type="entry name" value="ZF_BTK"/>
    <property type="match status" value="1"/>
</dbReference>
<evidence type="ECO:0000256" key="4">
    <source>
        <dbReference type="ARBA" id="ARBA00022679"/>
    </source>
</evidence>
<dbReference type="Gene3D" id="2.30.29.30">
    <property type="entry name" value="Pleckstrin-homology domain (PH domain)/Phosphotyrosine-binding domain (PTB)"/>
    <property type="match status" value="1"/>
</dbReference>
<dbReference type="GO" id="GO:0004715">
    <property type="term" value="F:non-membrane spanning protein tyrosine kinase activity"/>
    <property type="evidence" value="ECO:0007669"/>
    <property type="project" value="UniProtKB-EC"/>
</dbReference>
<dbReference type="Pfam" id="PF00779">
    <property type="entry name" value="BTK"/>
    <property type="match status" value="1"/>
</dbReference>
<dbReference type="InterPro" id="IPR017441">
    <property type="entry name" value="Protein_kinase_ATP_BS"/>
</dbReference>
<dbReference type="InterPro" id="IPR001562">
    <property type="entry name" value="Znf_Btk_motif"/>
</dbReference>
<dbReference type="InterPro" id="IPR000980">
    <property type="entry name" value="SH2"/>
</dbReference>
<keyword evidence="8 19" id="KW-0418">Kinase</keyword>
<dbReference type="CDD" id="cd01238">
    <property type="entry name" value="PH_Btk"/>
    <property type="match status" value="1"/>
</dbReference>
<dbReference type="PROSITE" id="PS50003">
    <property type="entry name" value="PH_DOMAIN"/>
    <property type="match status" value="1"/>
</dbReference>
<evidence type="ECO:0000256" key="10">
    <source>
        <dbReference type="ARBA" id="ARBA00022840"/>
    </source>
</evidence>
<dbReference type="GO" id="GO:0005737">
    <property type="term" value="C:cytoplasm"/>
    <property type="evidence" value="ECO:0007669"/>
    <property type="project" value="UniProtKB-ARBA"/>
</dbReference>
<keyword evidence="10 18" id="KW-0067">ATP-binding</keyword>
<feature type="domain" description="Protein kinase" evidence="24">
    <location>
        <begin position="602"/>
        <end position="860"/>
    </location>
</feature>
<accession>A0A504YRP0</accession>
<dbReference type="Gene3D" id="1.10.510.10">
    <property type="entry name" value="Transferase(Phosphotransferase) domain 1"/>
    <property type="match status" value="1"/>
</dbReference>
<comment type="cofactor">
    <cofactor evidence="1">
        <name>Zn(2+)</name>
        <dbReference type="ChEBI" id="CHEBI:29105"/>
    </cofactor>
</comment>
<evidence type="ECO:0000256" key="15">
    <source>
        <dbReference type="PROSITE-ProRule" id="PRU00191"/>
    </source>
</evidence>
<evidence type="ECO:0000256" key="20">
    <source>
        <dbReference type="SAM" id="MobiDB-lite"/>
    </source>
</evidence>
<dbReference type="PRINTS" id="PR00401">
    <property type="entry name" value="SH2DOMAIN"/>
</dbReference>
<keyword evidence="6 18" id="KW-0547">Nucleotide-binding</keyword>
<dbReference type="FunFam" id="1.10.510.10:FF:001512">
    <property type="entry name" value="Receptor tyrosine-protein kinase erbB-2"/>
    <property type="match status" value="1"/>
</dbReference>
<dbReference type="EMBL" id="SUNJ01004929">
    <property type="protein sequence ID" value="TPP64044.1"/>
    <property type="molecule type" value="Genomic_DNA"/>
</dbReference>
<evidence type="ECO:0000256" key="9">
    <source>
        <dbReference type="ARBA" id="ARBA00022833"/>
    </source>
</evidence>
<dbReference type="GO" id="GO:0005524">
    <property type="term" value="F:ATP binding"/>
    <property type="evidence" value="ECO:0007669"/>
    <property type="project" value="UniProtKB-UniRule"/>
</dbReference>
<keyword evidence="11 15" id="KW-0727">SH2 domain</keyword>
<dbReference type="EC" id="2.7.10.2" evidence="19"/>
<evidence type="ECO:0000256" key="3">
    <source>
        <dbReference type="ARBA" id="ARBA00022443"/>
    </source>
</evidence>
<evidence type="ECO:0000259" key="24">
    <source>
        <dbReference type="PROSITE" id="PS50011"/>
    </source>
</evidence>
<feature type="region of interest" description="Disordered" evidence="20">
    <location>
        <begin position="312"/>
        <end position="357"/>
    </location>
</feature>
<evidence type="ECO:0000259" key="21">
    <source>
        <dbReference type="PROSITE" id="PS50001"/>
    </source>
</evidence>
<evidence type="ECO:0000256" key="7">
    <source>
        <dbReference type="ARBA" id="ARBA00022771"/>
    </source>
</evidence>
<dbReference type="InterPro" id="IPR050198">
    <property type="entry name" value="Non-receptor_tyrosine_kinases"/>
</dbReference>
<feature type="binding site" evidence="18">
    <location>
        <position position="629"/>
    </location>
    <ligand>
        <name>ATP</name>
        <dbReference type="ChEBI" id="CHEBI:30616"/>
    </ligand>
</feature>
<dbReference type="PROSITE" id="PS00109">
    <property type="entry name" value="PROTEIN_KINASE_TYR"/>
    <property type="match status" value="1"/>
</dbReference>
<keyword evidence="7 17" id="KW-0863">Zinc-finger</keyword>
<dbReference type="GO" id="GO:0035556">
    <property type="term" value="P:intracellular signal transduction"/>
    <property type="evidence" value="ECO:0007669"/>
    <property type="project" value="InterPro"/>
</dbReference>
<dbReference type="PROSITE" id="PS50001">
    <property type="entry name" value="SH2"/>
    <property type="match status" value="1"/>
</dbReference>
<sequence length="866" mass="96321">MLSADQELKVSRMTKRSQNKKLFGRDNYRLREFVLHTYCIRYFEVSGGNRGKEKGQLLLSHVKFIEKVQDDDMDSKKNVFQIAYAEDALSTSWYLLYIVANSAIERDDWISLVRFYTRERGAVFLPRYHPGVWKRPGRYSCCDDINRRSMGCQPTNEPGPPVVVEQLWRAVSAAEASNVPMQVSVSASSGVGPSQTVSAAQPLAAYPVSLNQAVAAAVAAGVAVTVQLNTIPTASVVPAGTTDLGTSGAAIPPGTHAVMLNAPAASIPLPAVLHSTTGISVPVPGVIMSTGISNAANIATSPQPFFQLHPQQQALMQQQQQQQKQLASLNSASTGNPTGPFAQPANAIRRSGHNQNRLHPVRYTQQTLFDMDDSENTVIAVHNYNPVRENQLPLQKGEKYYVVNQSNAQWWYVRNMAGQLGYVPTNYVHKPNSLNSFDWYYKDITRQQAEAILLDENREGCFLVRDSVSKKNTYTLSVTSKDPEAPGKLKVHHYHIHRTESASATNGHVNGTGLINGTSATSNGTGGVSRSVGPSTASSTEAQYYLSEKHAFPTISDVIHYHKHNSGGLVVRLRSPPTKDRESPVTAGMGLDEFELDPAELQLEREPIGKGQFGVVKRGKFRNIPVAVKQMVEGAMNEDDFIEEAKNMRFLNHPNLVQLFGVVLKKRPIMIITEYMKHGSLRDFMRQRQPHFFNRPVVLADICAQVANGMAYLEQEQFVHRDLAARNCLVKSVSRNSVHVKVADFGMARFLLDNVYEPSAGTKFPVRWAPPEVFQSTYTAKADVWSFGVLMWEVFTCCAENPYQGMSNTQVYQYIVGGGRLQKPAVCPERIYVLMLECWQHEPNRRPSFEYICQKIGGYLDQNCEN</sequence>
<dbReference type="GO" id="GO:0030182">
    <property type="term" value="P:neuron differentiation"/>
    <property type="evidence" value="ECO:0007669"/>
    <property type="project" value="UniProtKB-ARBA"/>
</dbReference>
<dbReference type="PRINTS" id="PR00109">
    <property type="entry name" value="TYRKINASE"/>
</dbReference>
<evidence type="ECO:0000256" key="17">
    <source>
        <dbReference type="PROSITE-ProRule" id="PRU00432"/>
    </source>
</evidence>
<dbReference type="OrthoDB" id="28230at2759"/>
<evidence type="ECO:0000259" key="22">
    <source>
        <dbReference type="PROSITE" id="PS50002"/>
    </source>
</evidence>
<dbReference type="InterPro" id="IPR001245">
    <property type="entry name" value="Ser-Thr/Tyr_kinase_cat_dom"/>
</dbReference>
<name>A0A504YRP0_FASGI</name>
<dbReference type="Pfam" id="PF00169">
    <property type="entry name" value="PH"/>
    <property type="match status" value="1"/>
</dbReference>